<gene>
    <name evidence="7" type="ORF">SERLA73DRAFT_179541</name>
</gene>
<keyword evidence="8" id="KW-1185">Reference proteome</keyword>
<dbReference type="GO" id="GO:0003723">
    <property type="term" value="F:RNA binding"/>
    <property type="evidence" value="ECO:0007669"/>
    <property type="project" value="TreeGrafter"/>
</dbReference>
<dbReference type="Pfam" id="PF15459">
    <property type="entry name" value="RRP14"/>
    <property type="match status" value="1"/>
</dbReference>
<dbReference type="InterPro" id="IPR029190">
    <property type="entry name" value="Rrp14/SURF6_C"/>
</dbReference>
<dbReference type="HOGENOM" id="CLU_029148_1_0_1"/>
<feature type="compositionally biased region" description="Basic and acidic residues" evidence="4">
    <location>
        <begin position="156"/>
        <end position="230"/>
    </location>
</feature>
<feature type="domain" description="Ribosomal RNA-processing protein 14/surfeit locus protein 6 C-terminal" evidence="5">
    <location>
        <begin position="184"/>
        <end position="384"/>
    </location>
</feature>
<name>F8PSS7_SERL3</name>
<evidence type="ECO:0000313" key="8">
    <source>
        <dbReference type="Proteomes" id="UP000008063"/>
    </source>
</evidence>
<dbReference type="InParanoid" id="F8PSS7"/>
<proteinExistence type="inferred from homology"/>
<dbReference type="GO" id="GO:0042273">
    <property type="term" value="P:ribosomal large subunit biogenesis"/>
    <property type="evidence" value="ECO:0007669"/>
    <property type="project" value="TreeGrafter"/>
</dbReference>
<dbReference type="Pfam" id="PF04935">
    <property type="entry name" value="SURF6"/>
    <property type="match status" value="1"/>
</dbReference>
<evidence type="ECO:0000259" key="6">
    <source>
        <dbReference type="Pfam" id="PF15459"/>
    </source>
</evidence>
<evidence type="ECO:0000256" key="4">
    <source>
        <dbReference type="SAM" id="MobiDB-lite"/>
    </source>
</evidence>
<dbReference type="GO" id="GO:0003677">
    <property type="term" value="F:DNA binding"/>
    <property type="evidence" value="ECO:0007669"/>
    <property type="project" value="TreeGrafter"/>
</dbReference>
<protein>
    <recommendedName>
        <fullName evidence="9">Ribosomal RNA-processing protein 14/surfeit locus protein 6 C-terminal domain-containing protein</fullName>
    </recommendedName>
</protein>
<dbReference type="PANTHER" id="PTHR14369">
    <property type="entry name" value="SURFEIT LOCUS PROTEIN 6"/>
    <property type="match status" value="1"/>
</dbReference>
<feature type="compositionally biased region" description="Polar residues" evidence="4">
    <location>
        <begin position="244"/>
        <end position="281"/>
    </location>
</feature>
<dbReference type="OrthoDB" id="444809at2759"/>
<accession>F8PSS7</accession>
<reference evidence="8" key="1">
    <citation type="journal article" date="2011" name="Science">
        <title>The plant cell wall-decomposing machinery underlies the functional diversity of forest fungi.</title>
        <authorList>
            <person name="Eastwood D.C."/>
            <person name="Floudas D."/>
            <person name="Binder M."/>
            <person name="Majcherczyk A."/>
            <person name="Schneider P."/>
            <person name="Aerts A."/>
            <person name="Asiegbu F.O."/>
            <person name="Baker S.E."/>
            <person name="Barry K."/>
            <person name="Bendiksby M."/>
            <person name="Blumentritt M."/>
            <person name="Coutinho P.M."/>
            <person name="Cullen D."/>
            <person name="de Vries R.P."/>
            <person name="Gathman A."/>
            <person name="Goodell B."/>
            <person name="Henrissat B."/>
            <person name="Ihrmark K."/>
            <person name="Kauserud H."/>
            <person name="Kohler A."/>
            <person name="LaButti K."/>
            <person name="Lapidus A."/>
            <person name="Lavin J.L."/>
            <person name="Lee Y.-H."/>
            <person name="Lindquist E."/>
            <person name="Lilly W."/>
            <person name="Lucas S."/>
            <person name="Morin E."/>
            <person name="Murat C."/>
            <person name="Oguiza J.A."/>
            <person name="Park J."/>
            <person name="Pisabarro A.G."/>
            <person name="Riley R."/>
            <person name="Rosling A."/>
            <person name="Salamov A."/>
            <person name="Schmidt O."/>
            <person name="Schmutz J."/>
            <person name="Skrede I."/>
            <person name="Stenlid J."/>
            <person name="Wiebenga A."/>
            <person name="Xie X."/>
            <person name="Kuees U."/>
            <person name="Hibbett D.S."/>
            <person name="Hoffmeister D."/>
            <person name="Hoegberg N."/>
            <person name="Martin F."/>
            <person name="Grigoriev I.V."/>
            <person name="Watkinson S.C."/>
        </authorList>
    </citation>
    <scope>NUCLEOTIDE SEQUENCE [LARGE SCALE GENOMIC DNA]</scope>
    <source>
        <strain evidence="8">strain S7.3</strain>
    </source>
</reference>
<evidence type="ECO:0000313" key="7">
    <source>
        <dbReference type="EMBL" id="EGO01355.1"/>
    </source>
</evidence>
<keyword evidence="3" id="KW-0539">Nucleus</keyword>
<feature type="compositionally biased region" description="Acidic residues" evidence="4">
    <location>
        <begin position="103"/>
        <end position="114"/>
    </location>
</feature>
<feature type="compositionally biased region" description="Basic residues" evidence="4">
    <location>
        <begin position="45"/>
        <end position="54"/>
    </location>
</feature>
<sequence length="413" mass="45781">MPTSADVLRVSLEAHNDTFEALLRLIPPQYYLVKDGANDQVQSKYHQHSRKQKAPKQAIKEASKKAKRDKLDPANNKSIVDIQNEEAAKQSSTAKGKRKAPEPESDEDEEESDDDRGASSDGMQVDATIDTDEEGTPAGTEDTIVPMPTSGGITSLREKLHARIAELRRGGPRKEGEEAGDRDELLEERRRQRAALRERRRKETKERIRLEAEKKGKGKNKDKDKRDHGPSTKTQLIVPDPTAGQGSSHGPHSNLTNIAFSSLAGSSTSKKAQQLKVSSNPTQALEQLAARKEKLAALPEEKRKMIEEKDKWAKAEARLEGVKVKDDEGRLKKAAKRKDKEKVKSKKGWDERKEQLSASMAAKQKKRADNIATRHERRNDKKKGVGKSKGKARPGFEGKSFGKGKGKSAGKGK</sequence>
<dbReference type="InterPro" id="IPR029188">
    <property type="entry name" value="Rrp14_N"/>
</dbReference>
<organism evidence="8">
    <name type="scientific">Serpula lacrymans var. lacrymans (strain S7.3)</name>
    <name type="common">Dry rot fungus</name>
    <dbReference type="NCBI Taxonomy" id="936435"/>
    <lineage>
        <taxon>Eukaryota</taxon>
        <taxon>Fungi</taxon>
        <taxon>Dikarya</taxon>
        <taxon>Basidiomycota</taxon>
        <taxon>Agaricomycotina</taxon>
        <taxon>Agaricomycetes</taxon>
        <taxon>Agaricomycetidae</taxon>
        <taxon>Boletales</taxon>
        <taxon>Coniophorineae</taxon>
        <taxon>Serpulaceae</taxon>
        <taxon>Serpula</taxon>
    </lineage>
</organism>
<feature type="region of interest" description="Disordered" evidence="4">
    <location>
        <begin position="323"/>
        <end position="413"/>
    </location>
</feature>
<dbReference type="Proteomes" id="UP000008063">
    <property type="component" value="Unassembled WGS sequence"/>
</dbReference>
<dbReference type="EMBL" id="GL945478">
    <property type="protein sequence ID" value="EGO01355.1"/>
    <property type="molecule type" value="Genomic_DNA"/>
</dbReference>
<dbReference type="OMA" id="QKKRTDN"/>
<dbReference type="STRING" id="936435.F8PSS7"/>
<comment type="subcellular location">
    <subcellularLocation>
        <location evidence="1">Nucleus</location>
    </subcellularLocation>
</comment>
<dbReference type="GO" id="GO:0042274">
    <property type="term" value="P:ribosomal small subunit biogenesis"/>
    <property type="evidence" value="ECO:0007669"/>
    <property type="project" value="TreeGrafter"/>
</dbReference>
<feature type="region of interest" description="Disordered" evidence="4">
    <location>
        <begin position="40"/>
        <end position="281"/>
    </location>
</feature>
<feature type="compositionally biased region" description="Basic and acidic residues" evidence="4">
    <location>
        <begin position="58"/>
        <end position="72"/>
    </location>
</feature>
<feature type="compositionally biased region" description="Basic and acidic residues" evidence="4">
    <location>
        <begin position="367"/>
        <end position="383"/>
    </location>
</feature>
<feature type="domain" description="Ribosomal RNA-processing protein 14 N-terminal" evidence="6">
    <location>
        <begin position="11"/>
        <end position="74"/>
    </location>
</feature>
<evidence type="ECO:0000256" key="3">
    <source>
        <dbReference type="ARBA" id="ARBA00023242"/>
    </source>
</evidence>
<dbReference type="PANTHER" id="PTHR14369:SF0">
    <property type="entry name" value="SURFEIT LOCUS PROTEIN 6"/>
    <property type="match status" value="1"/>
</dbReference>
<evidence type="ECO:0000256" key="2">
    <source>
        <dbReference type="ARBA" id="ARBA00005904"/>
    </source>
</evidence>
<feature type="compositionally biased region" description="Basic residues" evidence="4">
    <location>
        <begin position="402"/>
        <end position="413"/>
    </location>
</feature>
<dbReference type="GO" id="GO:0005730">
    <property type="term" value="C:nucleolus"/>
    <property type="evidence" value="ECO:0007669"/>
    <property type="project" value="TreeGrafter"/>
</dbReference>
<feature type="compositionally biased region" description="Basic and acidic residues" evidence="4">
    <location>
        <begin position="338"/>
        <end position="355"/>
    </location>
</feature>
<evidence type="ECO:0008006" key="9">
    <source>
        <dbReference type="Google" id="ProtNLM"/>
    </source>
</evidence>
<dbReference type="InterPro" id="IPR007019">
    <property type="entry name" value="SURF6"/>
</dbReference>
<evidence type="ECO:0000259" key="5">
    <source>
        <dbReference type="Pfam" id="PF04935"/>
    </source>
</evidence>
<dbReference type="AlphaFoldDB" id="F8PSS7"/>
<evidence type="ECO:0000256" key="1">
    <source>
        <dbReference type="ARBA" id="ARBA00004123"/>
    </source>
</evidence>
<comment type="similarity">
    <text evidence="2">Belongs to the SURF6 family.</text>
</comment>